<feature type="region of interest" description="Disordered" evidence="1">
    <location>
        <begin position="1856"/>
        <end position="1879"/>
    </location>
</feature>
<feature type="region of interest" description="Disordered" evidence="1">
    <location>
        <begin position="2451"/>
        <end position="2479"/>
    </location>
</feature>
<feature type="region of interest" description="Disordered" evidence="1">
    <location>
        <begin position="2217"/>
        <end position="2236"/>
    </location>
</feature>
<feature type="region of interest" description="Disordered" evidence="1">
    <location>
        <begin position="1256"/>
        <end position="1287"/>
    </location>
</feature>
<dbReference type="EMBL" id="KL367731">
    <property type="protein sequence ID" value="KFD59807.1"/>
    <property type="molecule type" value="Genomic_DNA"/>
</dbReference>
<feature type="region of interest" description="Disordered" evidence="1">
    <location>
        <begin position="1378"/>
        <end position="1399"/>
    </location>
</feature>
<feature type="compositionally biased region" description="Polar residues" evidence="1">
    <location>
        <begin position="2703"/>
        <end position="2721"/>
    </location>
</feature>
<dbReference type="Proteomes" id="UP000030758">
    <property type="component" value="Unassembled WGS sequence"/>
</dbReference>
<proteinExistence type="predicted"/>
<feature type="compositionally biased region" description="Polar residues" evidence="1">
    <location>
        <begin position="2587"/>
        <end position="2600"/>
    </location>
</feature>
<evidence type="ECO:0000256" key="1">
    <source>
        <dbReference type="SAM" id="MobiDB-lite"/>
    </source>
</evidence>
<feature type="region of interest" description="Disordered" evidence="1">
    <location>
        <begin position="1488"/>
        <end position="1514"/>
    </location>
</feature>
<evidence type="ECO:0000313" key="2">
    <source>
        <dbReference type="EMBL" id="KFD59807.1"/>
    </source>
</evidence>
<feature type="compositionally biased region" description="Basic and acidic residues" evidence="1">
    <location>
        <begin position="8"/>
        <end position="20"/>
    </location>
</feature>
<feature type="region of interest" description="Disordered" evidence="1">
    <location>
        <begin position="1611"/>
        <end position="1635"/>
    </location>
</feature>
<feature type="compositionally biased region" description="Basic and acidic residues" evidence="1">
    <location>
        <begin position="2576"/>
        <end position="2585"/>
    </location>
</feature>
<feature type="region of interest" description="Disordered" evidence="1">
    <location>
        <begin position="2576"/>
        <end position="2600"/>
    </location>
</feature>
<feature type="compositionally biased region" description="Polar residues" evidence="1">
    <location>
        <begin position="1153"/>
        <end position="1168"/>
    </location>
</feature>
<gene>
    <name evidence="2" type="ORF">M514_13741</name>
</gene>
<feature type="compositionally biased region" description="Basic and acidic residues" evidence="1">
    <location>
        <begin position="854"/>
        <end position="863"/>
    </location>
</feature>
<reference evidence="2" key="1">
    <citation type="journal article" date="2014" name="Nat. Genet.">
        <title>Genome and transcriptome of the porcine whipworm Trichuris suis.</title>
        <authorList>
            <person name="Jex A.R."/>
            <person name="Nejsum P."/>
            <person name="Schwarz E.M."/>
            <person name="Hu L."/>
            <person name="Young N.D."/>
            <person name="Hall R.S."/>
            <person name="Korhonen P.K."/>
            <person name="Liao S."/>
            <person name="Thamsborg S."/>
            <person name="Xia J."/>
            <person name="Xu P."/>
            <person name="Wang S."/>
            <person name="Scheerlinck J.P."/>
            <person name="Hofmann A."/>
            <person name="Sternberg P.W."/>
            <person name="Wang J."/>
            <person name="Gasser R.B."/>
        </authorList>
    </citation>
    <scope>NUCLEOTIDE SEQUENCE [LARGE SCALE GENOMIC DNA]</scope>
    <source>
        <strain evidence="2">DCEP-RM93F</strain>
    </source>
</reference>
<sequence length="2944" mass="325283">MSDEGAEELCRANTSEREVDPSLPSTPGSVQTDLTTTDGIIQSAKVLIFIEAMTIKGRHARVENLIKYEKVTTGVQVEFSIYQTTCDGRRKISFEQLYSSHCARVETTAIVICKGILPYRPSSKHTVRCPGGDKLATEVDPSKPADTDGQITEHSKMVRKVERLVFIEKMTIGDYYVHVDNLVKYEKVTDGIEIVFTIRQTSCTTQMTVTIDELYSSMCAPGSLSDPVVCRGVLPYELIFTHQIKCSFPDGTEKPLGPQSPEREDTEVHETAELAEITRQIKRIMITKKLSINGQHARFDTLIKHTKVETGTEVEFTVTETSCDSNVELSVEQLYGLSCIQHGHGKMLICKGIISNDPAVKDNIQCSEQDDVDEFDPSHPVTPGSVITIDPTFAGLEKVEISIKKLMFAETMTINKHHVRVQKLVSYEKVSSGVRVEFTIVETVCNGKLRIPLENIYSSLCRRKDTVEVVICKGVVPFSTTVKHTVICSGGDKLTTEEVVPTTPSPDDEGSGTTDTSTTEYFKIVRKVERLVFIEKMTINGYYVRVDKLSKYEQTATGVDIIFTIKQTTCTSQVKLTFDQLYSSECSTQRFFDPVVCKGILPFEQTFVHQIKCYFTNGTETPLAPQEPGRTDLEVSESPELAKITTQIKRVIFTKKLTIDGQHARLDTLITHKTVESGSEVEFTITETSCDSNVELTVEQLYDPSCIRPGYGKKLICNFLIFYTVGLEDKVQCFEKDDVDEFDPSRPTTPSGDDKTDPTAPTSEEVIISIKKLMFFEAMTINGYHVRVKELITHRKETSGVFVEFTIVPTSCNGRLKVPLATIYSQHCLEVQTTSIVVCKGLLPLQHNAPHTIRCSDGDKLTEPTDPTKPIPRETTPAETVEETTITASIKRLIVTQGITIDGSQARFDTLISHKKTQTGIQVVFIVTDPNCSNKPGASFDITVSESCTRLGYTKKLVCRGILSLMPGGKDTVKCEDPKDYIEQIVPSQPTTPGDKHTDTITTEIITVSVKEILFVETMTIKGRHARVEKLIKYQKVPTGVQVEFSIFETICDGTLKIPLARLYSTMCSRAETTSVIVCKGVILSSSSLKHTIKCSGADKLTEQTVEKLYGQPCTRLGYGKKLICKGVISTVPGVKDYVRCSERNEIEEVEPSQPSTPGSGMTSDPATVSKEQITISIKRLMFSETMTINGNHVQVEKLNKVETVASGVLVEFTIAETTCKSRLKIRLETIYSKHCKTVQSATLVICKGLLPQKKSDSHTIRCSGGDKLTEGSPSSPSIPSEGGIEQSPENAKVLSQLKLLVFHKRLAINGAYARVSSIQKTVSVAIGTEVKFTITQTVCRSTLRITLEELYSRRCRPQLPSAYQICKGLLPSHDPTKHSIECGEEDEQTSPSDGQTGQNTQIVTSIKRLIQTQSVTINGRYASFHKLIRQTKVETGIEVEFIVTDPVSDTETSVDPELTESGTRPHYAKRLICKGILSLTPGVKDSVKCEETKDDSEEVDPSRPSTPGDTTTETATIEKITKSVKEFIFMKEMTIRGRHTRVEKLIEYEMVSTGVRVEFSIYETTCDGKEKIPLEEIYSALCPRADMTSVVICKGILSISGERKHTITCSGGDKLTEKPDPSIPSDGDDSTTSAQGPEYSIVLRKVKRLVFIENTIISGYYARVDKLTKYEKVTTGIDISFTIRQTTCTTRMRVTIDQLYSTTCAVQSSSDPVVCKGILPFQHTFIHHIKCFFNDGTEMPLKPMPQSPTDGEVIESAEMAEITTQIKTVMLTKKLTINGQHARLETFITHKRVESGIEVEFTITETTCSISSQVTVQQLYSRFCTLQGYGKKLICKGIIFTVSGLKDNIQCSERDDVDEYDPSEPSSPGSDEVADPTTVSTERVIISIRKLMLSETMTINGNHARVEKLISHEKVISGVQVEFSLVETTCSGKLKIQLEALYSHYCTQVQTTNTIVCKGLLPARSDKRHTIRCSGGDKLVEPTDPTKPIPGETTPTETVEEKTITASIKRLIVTQRITIEGSQARFETLISHKKTETGIQVVFIVTDPNCSNKPGTSFDITVPESCTRLGYTKKLICRGILTLVPGAKDSVKCEDPKDYIEQIDPSQPTTPGDKHTDTITTEIITISVKEILFVETMTIKGRHARVEKLIKYQKVPTGVQVEFSIFETICDGTIKIPLAQLYSMMCSRAETTTAVNCKGVILSSSSLKHTIKCSGGDKLTEDRPSDPSTGGDIPTGEHAVEYSIVLRKVERLVFIEKMTISGYYVRVVKLTKYAKATSGIDVMFTIKQTTCTSHLAVTIDQLYSSTCSVQTHAVAVVCKGILPFKQTFTHGIKCFFPNGTETPLSTKPTDVGILETPEVAQVTAQIKRVIMTKRLTVNGQHARFDTLISQKKVTNGIEVEFTVTDTSCNGNFELTEDQLYGQSCARQGYTKKLICKAIISITSRDHGDVKCSEEDDVEQVDPSQPSTPGTEDITDPTTTVSSEEITISIKKLIFSETTTINGHHVRVEKLVNYQKVTSGVNVEFTIVETSCSSRLKVSLNMIYSQHCTKAQAVAVVCNGLLPLVRGITHTIKCPGVDKRTEPEPSKPTTPGGNVTTDPTINTEEVTASIKKIMLSEIMTISGHHVRVQKLIRAQKVTSGVFVEFTILETSCSGRLRLTLEVIYSHRCKVVRINRVVRCNGILPMPAGGKHSIRCSDGDKLTDNYNPEPSIPTDSEGAQQTDKPEIMSKLRLLTFVEKFTIRGHYVRIDSLTSAHTVAGGTQVVFTIAATVCSIRLKITLEQLYQDSCRPQSPSVQQICKGLLPSNSLSKHSIKCSDPKGDSEYPIPSIPSPGQPTEAETAEIKKITNSIKRLIVSQRITVNEQAARFERLISHKKTKSGIEIVFTVTDPRSDETSFGVDPSAVKKLICRGILSLVPGVKDSIKCEELKETDEEYLKPSLPTPG</sequence>
<feature type="region of interest" description="Disordered" evidence="1">
    <location>
        <begin position="1974"/>
        <end position="1998"/>
    </location>
</feature>
<feature type="compositionally biased region" description="Polar residues" evidence="1">
    <location>
        <begin position="1390"/>
        <end position="1399"/>
    </location>
</feature>
<protein>
    <submittedName>
        <fullName evidence="2">Uncharacterized protein</fullName>
    </submittedName>
</protein>
<organism evidence="2">
    <name type="scientific">Trichuris suis</name>
    <name type="common">pig whipworm</name>
    <dbReference type="NCBI Taxonomy" id="68888"/>
    <lineage>
        <taxon>Eukaryota</taxon>
        <taxon>Metazoa</taxon>
        <taxon>Ecdysozoa</taxon>
        <taxon>Nematoda</taxon>
        <taxon>Enoplea</taxon>
        <taxon>Dorylaimia</taxon>
        <taxon>Trichinellida</taxon>
        <taxon>Trichuridae</taxon>
        <taxon>Trichuris</taxon>
    </lineage>
</organism>
<feature type="region of interest" description="Disordered" evidence="1">
    <location>
        <begin position="2809"/>
        <end position="2838"/>
    </location>
</feature>
<accession>A0A085MRG1</accession>
<feature type="region of interest" description="Disordered" evidence="1">
    <location>
        <begin position="854"/>
        <end position="877"/>
    </location>
</feature>
<feature type="non-terminal residue" evidence="2">
    <location>
        <position position="2944"/>
    </location>
</feature>
<feature type="region of interest" description="Disordered" evidence="1">
    <location>
        <begin position="1"/>
        <end position="31"/>
    </location>
</feature>
<name>A0A085MRG1_9BILA</name>
<feature type="region of interest" description="Disordered" evidence="1">
    <location>
        <begin position="1146"/>
        <end position="1168"/>
    </location>
</feature>
<feature type="region of interest" description="Disordered" evidence="1">
    <location>
        <begin position="497"/>
        <end position="516"/>
    </location>
</feature>
<feature type="region of interest" description="Disordered" evidence="1">
    <location>
        <begin position="740"/>
        <end position="761"/>
    </location>
</feature>
<feature type="region of interest" description="Disordered" evidence="1">
    <location>
        <begin position="2703"/>
        <end position="2722"/>
    </location>
</feature>
<feature type="compositionally biased region" description="Low complexity" evidence="1">
    <location>
        <begin position="1271"/>
        <end position="1286"/>
    </location>
</feature>